<feature type="binding site" evidence="7 10">
    <location>
        <position position="265"/>
    </location>
    <ligand>
        <name>[4Fe-4S] cluster</name>
        <dbReference type="ChEBI" id="CHEBI:49883"/>
    </ligand>
</feature>
<dbReference type="SUPFAM" id="SSF53271">
    <property type="entry name" value="PRTase-like"/>
    <property type="match status" value="1"/>
</dbReference>
<organism evidence="12">
    <name type="scientific">Uncultured Desulfatiglans sp</name>
    <dbReference type="NCBI Taxonomy" id="1748965"/>
    <lineage>
        <taxon>Bacteria</taxon>
        <taxon>Pseudomonadati</taxon>
        <taxon>Thermodesulfobacteriota</taxon>
        <taxon>Desulfobacteria</taxon>
        <taxon>Desulfatiglandales</taxon>
        <taxon>Desulfatiglandaceae</taxon>
        <taxon>Desulfatiglans</taxon>
        <taxon>environmental samples</taxon>
    </lineage>
</organism>
<comment type="pathway">
    <text evidence="1 7 8">Purine metabolism; IMP biosynthesis via de novo pathway; N(1)-(5-phospho-D-ribosyl)glycinamide from 5-phospho-alpha-D-ribose 1-diphosphate: step 1/2.</text>
</comment>
<keyword evidence="3 7" id="KW-0328">Glycosyltransferase</keyword>
<feature type="domain" description="Glutamine amidotransferase type-2" evidence="11">
    <location>
        <begin position="31"/>
        <end position="249"/>
    </location>
</feature>
<evidence type="ECO:0000256" key="2">
    <source>
        <dbReference type="ARBA" id="ARBA00010138"/>
    </source>
</evidence>
<evidence type="ECO:0000256" key="4">
    <source>
        <dbReference type="ARBA" id="ARBA00022679"/>
    </source>
</evidence>
<proteinExistence type="inferred from homology"/>
<keyword evidence="6 7" id="KW-0315">Glutamine amidotransferase</keyword>
<comment type="caution">
    <text evidence="7">Lacks conserved residue(s) required for the propagation of feature annotation.</text>
</comment>
<evidence type="ECO:0000256" key="3">
    <source>
        <dbReference type="ARBA" id="ARBA00022676"/>
    </source>
</evidence>
<protein>
    <recommendedName>
        <fullName evidence="7">Amidophosphoribosyltransferase</fullName>
        <shortName evidence="7">ATase</shortName>
        <ecNumber evidence="7">2.4.2.14</ecNumber>
    </recommendedName>
    <alternativeName>
        <fullName evidence="7">Glutamine phosphoribosylpyrophosphate amidotransferase</fullName>
        <shortName evidence="7">GPATase</shortName>
    </alternativeName>
</protein>
<dbReference type="CDD" id="cd00715">
    <property type="entry name" value="GPATase_N"/>
    <property type="match status" value="1"/>
</dbReference>
<comment type="catalytic activity">
    <reaction evidence="7 8">
        <text>5-phospho-beta-D-ribosylamine + L-glutamate + diphosphate = 5-phospho-alpha-D-ribose 1-diphosphate + L-glutamine + H2O</text>
        <dbReference type="Rhea" id="RHEA:14905"/>
        <dbReference type="ChEBI" id="CHEBI:15377"/>
        <dbReference type="ChEBI" id="CHEBI:29985"/>
        <dbReference type="ChEBI" id="CHEBI:33019"/>
        <dbReference type="ChEBI" id="CHEBI:58017"/>
        <dbReference type="ChEBI" id="CHEBI:58359"/>
        <dbReference type="ChEBI" id="CHEBI:58681"/>
        <dbReference type="EC" id="2.4.2.14"/>
    </reaction>
</comment>
<evidence type="ECO:0000256" key="9">
    <source>
        <dbReference type="PIRSR" id="PIRSR000485-1"/>
    </source>
</evidence>
<keyword evidence="7 10" id="KW-0411">Iron-sulfur</keyword>
<evidence type="ECO:0000256" key="7">
    <source>
        <dbReference type="HAMAP-Rule" id="MF_01931"/>
    </source>
</evidence>
<comment type="similarity">
    <text evidence="2 7 8">In the C-terminal section; belongs to the purine/pyrimidine phosphoribosyltransferase family.</text>
</comment>
<evidence type="ECO:0000256" key="10">
    <source>
        <dbReference type="PIRSR" id="PIRSR000485-3"/>
    </source>
</evidence>
<evidence type="ECO:0000256" key="5">
    <source>
        <dbReference type="ARBA" id="ARBA00022755"/>
    </source>
</evidence>
<gene>
    <name evidence="7 12" type="primary">purF</name>
    <name evidence="12" type="ORF">TRIP_B350332</name>
</gene>
<dbReference type="InterPro" id="IPR017932">
    <property type="entry name" value="GATase_2_dom"/>
</dbReference>
<dbReference type="InterPro" id="IPR035584">
    <property type="entry name" value="PurF_N"/>
</dbReference>
<dbReference type="InterPro" id="IPR005854">
    <property type="entry name" value="PurF"/>
</dbReference>
<dbReference type="HAMAP" id="MF_01931">
    <property type="entry name" value="PurF"/>
    <property type="match status" value="1"/>
</dbReference>
<dbReference type="Gene3D" id="3.40.50.2020">
    <property type="match status" value="1"/>
</dbReference>
<comment type="function">
    <text evidence="7">Catalyzes the formation of phosphoribosylamine from phosphoribosylpyrophosphate (PRPP) and glutamine.</text>
</comment>
<dbReference type="Pfam" id="PF13522">
    <property type="entry name" value="GATase_6"/>
    <property type="match status" value="1"/>
</dbReference>
<dbReference type="NCBIfam" id="TIGR01134">
    <property type="entry name" value="purF"/>
    <property type="match status" value="1"/>
</dbReference>
<reference evidence="12" key="1">
    <citation type="submission" date="2018-07" db="EMBL/GenBank/DDBJ databases">
        <authorList>
            <consortium name="Genoscope - CEA"/>
            <person name="William W."/>
        </authorList>
    </citation>
    <scope>NUCLEOTIDE SEQUENCE</scope>
    <source>
        <strain evidence="12">IK1</strain>
    </source>
</reference>
<dbReference type="GO" id="GO:0009113">
    <property type="term" value="P:purine nucleobase biosynthetic process"/>
    <property type="evidence" value="ECO:0007669"/>
    <property type="project" value="UniProtKB-UniRule"/>
</dbReference>
<dbReference type="InterPro" id="IPR000836">
    <property type="entry name" value="PRTase_dom"/>
</dbReference>
<dbReference type="GO" id="GO:0051539">
    <property type="term" value="F:4 iron, 4 sulfur cluster binding"/>
    <property type="evidence" value="ECO:0007669"/>
    <property type="project" value="UniProtKB-KW"/>
</dbReference>
<feature type="binding site" evidence="7 10">
    <location>
        <position position="411"/>
    </location>
    <ligand>
        <name>[4Fe-4S] cluster</name>
        <dbReference type="ChEBI" id="CHEBI:49883"/>
    </ligand>
</feature>
<dbReference type="CDD" id="cd06223">
    <property type="entry name" value="PRTases_typeI"/>
    <property type="match status" value="1"/>
</dbReference>
<evidence type="ECO:0000256" key="1">
    <source>
        <dbReference type="ARBA" id="ARBA00005209"/>
    </source>
</evidence>
<dbReference type="Gene3D" id="3.60.20.10">
    <property type="entry name" value="Glutamine Phosphoribosylpyrophosphate, subunit 1, domain 1"/>
    <property type="match status" value="1"/>
</dbReference>
<evidence type="ECO:0000313" key="12">
    <source>
        <dbReference type="EMBL" id="VBB45363.1"/>
    </source>
</evidence>
<keyword evidence="7 10" id="KW-0408">Iron</keyword>
<keyword evidence="5 7" id="KW-0658">Purine biosynthesis</keyword>
<dbReference type="AlphaFoldDB" id="A0A653ACK9"/>
<dbReference type="InterPro" id="IPR029055">
    <property type="entry name" value="Ntn_hydrolases_N"/>
</dbReference>
<dbReference type="EMBL" id="UPXX01000029">
    <property type="protein sequence ID" value="VBB45363.1"/>
    <property type="molecule type" value="Genomic_DNA"/>
</dbReference>
<keyword evidence="7" id="KW-0004">4Fe-4S</keyword>
<keyword evidence="7 10" id="KW-0479">Metal-binding</keyword>
<accession>A0A653ACK9</accession>
<dbReference type="SUPFAM" id="SSF56235">
    <property type="entry name" value="N-terminal nucleophile aminohydrolases (Ntn hydrolases)"/>
    <property type="match status" value="1"/>
</dbReference>
<dbReference type="InterPro" id="IPR029057">
    <property type="entry name" value="PRTase-like"/>
</dbReference>
<feature type="binding site" evidence="7 10">
    <location>
        <position position="462"/>
    </location>
    <ligand>
        <name>[4Fe-4S] cluster</name>
        <dbReference type="ChEBI" id="CHEBI:49883"/>
    </ligand>
</feature>
<evidence type="ECO:0000256" key="6">
    <source>
        <dbReference type="ARBA" id="ARBA00022962"/>
    </source>
</evidence>
<keyword evidence="4 7" id="KW-0808">Transferase</keyword>
<sequence>MPNDTRDTLKPCADALCLRPHLLEDRPHDECGIFAVYNHEDAAKLTYFGLYALQHRGQESAGIVTSDGRRVQEHKAMGLVPDIFDEPILNRLKGHMALGHVRYSTTGSSLLVNAQPFRVQFSGHSLAIAHNGNLVNARQIRSELEDQGSIFQTSMDSEVVLHLVAKNLRDGLEKALTETMQRVRGAYSMVLMTEDSLVAVRDPNGFRPLCLGKVNSSYVITSESCALDLIEAEFIREIAPGEILIIDANGLRSIPAAVSCPKSQCIFEMIYFARPDSTIFGQNVYLFRKRQGELLAEEFPRDVDFVMPFPDSGNYAALGYAQASGLPLEMGVIRNHYVGRTFIQPSQSMRDFGVKVKLNPVKEMLKGKRVLIIEDSIIRGTTARTRIQTLRKIGAREVHMLVSCPPHRFPCHYGIDFTTRGELIAAENSVDEIRDYIGLDSLGYLHIENLVRATVIPRSELCLACFDGCYPVPIDEHFSKTCME</sequence>
<name>A0A653ACK9_UNCDX</name>
<dbReference type="PANTHER" id="PTHR11907">
    <property type="entry name" value="AMIDOPHOSPHORIBOSYLTRANSFERASE"/>
    <property type="match status" value="1"/>
</dbReference>
<dbReference type="PROSITE" id="PS51278">
    <property type="entry name" value="GATASE_TYPE_2"/>
    <property type="match status" value="1"/>
</dbReference>
<evidence type="ECO:0000259" key="11">
    <source>
        <dbReference type="PROSITE" id="PS51278"/>
    </source>
</evidence>
<dbReference type="GO" id="GO:0006189">
    <property type="term" value="P:'de novo' IMP biosynthetic process"/>
    <property type="evidence" value="ECO:0007669"/>
    <property type="project" value="UniProtKB-UniRule"/>
</dbReference>
<feature type="active site" description="Nucleophile" evidence="7 9">
    <location>
        <position position="31"/>
    </location>
</feature>
<evidence type="ECO:0000256" key="8">
    <source>
        <dbReference type="PIRNR" id="PIRNR000485"/>
    </source>
</evidence>
<dbReference type="UniPathway" id="UPA00074">
    <property type="reaction ID" value="UER00124"/>
</dbReference>
<feature type="binding site" evidence="7 10">
    <location>
        <position position="465"/>
    </location>
    <ligand>
        <name>[4Fe-4S] cluster</name>
        <dbReference type="ChEBI" id="CHEBI:49883"/>
    </ligand>
</feature>
<dbReference type="EC" id="2.4.2.14" evidence="7"/>
<dbReference type="GO" id="GO:0004044">
    <property type="term" value="F:amidophosphoribosyltransferase activity"/>
    <property type="evidence" value="ECO:0007669"/>
    <property type="project" value="UniProtKB-UniRule"/>
</dbReference>
<dbReference type="GO" id="GO:0046872">
    <property type="term" value="F:metal ion binding"/>
    <property type="evidence" value="ECO:0007669"/>
    <property type="project" value="UniProtKB-KW"/>
</dbReference>
<dbReference type="PIRSF" id="PIRSF000485">
    <property type="entry name" value="Amd_phspho_trans"/>
    <property type="match status" value="1"/>
</dbReference>
<comment type="cofactor">
    <cofactor evidence="7 10">
        <name>[4Fe-4S] cluster</name>
        <dbReference type="ChEBI" id="CHEBI:49883"/>
    </cofactor>
    <text evidence="7 10">Binds 1 [4Fe-4S] cluster per subunit.</text>
</comment>